<organism evidence="2 3">
    <name type="scientific">Billgrantia antri</name>
    <dbReference type="NCBI Taxonomy" id="2846777"/>
    <lineage>
        <taxon>Bacteria</taxon>
        <taxon>Pseudomonadati</taxon>
        <taxon>Pseudomonadota</taxon>
        <taxon>Gammaproteobacteria</taxon>
        <taxon>Oceanospirillales</taxon>
        <taxon>Halomonadaceae</taxon>
        <taxon>Billgrantia</taxon>
    </lineage>
</organism>
<evidence type="ECO:0000313" key="2">
    <source>
        <dbReference type="EMBL" id="MBW6392604.1"/>
    </source>
</evidence>
<evidence type="ECO:0000256" key="1">
    <source>
        <dbReference type="SAM" id="Phobius"/>
    </source>
</evidence>
<keyword evidence="3" id="KW-1185">Reference proteome</keyword>
<reference evidence="2 3" key="1">
    <citation type="submission" date="2021-07" db="EMBL/GenBank/DDBJ databases">
        <authorList>
            <person name="So Y."/>
        </authorList>
    </citation>
    <scope>NUCLEOTIDE SEQUENCE [LARGE SCALE GENOMIC DNA]</scope>
    <source>
        <strain evidence="2 3">Y3S6</strain>
    </source>
</reference>
<proteinExistence type="predicted"/>
<accession>A0ABS6ZRB7</accession>
<keyword evidence="1" id="KW-1133">Transmembrane helix</keyword>
<dbReference type="Proteomes" id="UP000769617">
    <property type="component" value="Unassembled WGS sequence"/>
</dbReference>
<dbReference type="RefSeq" id="WP_219792998.1">
    <property type="nucleotide sequence ID" value="NZ_JAHYCA010000006.1"/>
</dbReference>
<name>A0ABS6ZRB7_9GAMM</name>
<gene>
    <name evidence="2" type="ORF">KPL81_15735</name>
</gene>
<keyword evidence="1" id="KW-0812">Transmembrane</keyword>
<feature type="transmembrane region" description="Helical" evidence="1">
    <location>
        <begin position="12"/>
        <end position="35"/>
    </location>
</feature>
<evidence type="ECO:0000313" key="3">
    <source>
        <dbReference type="Proteomes" id="UP000769617"/>
    </source>
</evidence>
<dbReference type="EMBL" id="JAHYCA010000006">
    <property type="protein sequence ID" value="MBW6392604.1"/>
    <property type="molecule type" value="Genomic_DNA"/>
</dbReference>
<keyword evidence="1" id="KW-0472">Membrane</keyword>
<sequence>MAHAYKEGNETWAIPALGCLGIGALPTAPASLLVLPMMTALGRAKLQRLLQQGDDGVVKDAPLHQ</sequence>
<comment type="caution">
    <text evidence="2">The sequence shown here is derived from an EMBL/GenBank/DDBJ whole genome shotgun (WGS) entry which is preliminary data.</text>
</comment>
<protein>
    <submittedName>
        <fullName evidence="2">Uncharacterized protein</fullName>
    </submittedName>
</protein>